<dbReference type="HAMAP" id="MF_00197">
    <property type="entry name" value="DAP_epimerase"/>
    <property type="match status" value="1"/>
</dbReference>
<dbReference type="AlphaFoldDB" id="A0A933IAP3"/>
<dbReference type="GO" id="GO:0009089">
    <property type="term" value="P:lysine biosynthetic process via diaminopimelate"/>
    <property type="evidence" value="ECO:0007669"/>
    <property type="project" value="UniProtKB-UniRule"/>
</dbReference>
<feature type="binding site" evidence="8">
    <location>
        <begin position="81"/>
        <end position="82"/>
    </location>
    <ligand>
        <name>substrate</name>
    </ligand>
</feature>
<comment type="caution">
    <text evidence="10">The sequence shown here is derived from an EMBL/GenBank/DDBJ whole genome shotgun (WGS) entry which is preliminary data.</text>
</comment>
<feature type="active site" description="Proton donor" evidence="8">
    <location>
        <position position="80"/>
    </location>
</feature>
<dbReference type="PANTHER" id="PTHR31689">
    <property type="entry name" value="DIAMINOPIMELATE EPIMERASE, CHLOROPLASTIC"/>
    <property type="match status" value="1"/>
</dbReference>
<accession>A0A933IAP3</accession>
<evidence type="ECO:0000256" key="7">
    <source>
        <dbReference type="ARBA" id="ARBA00051712"/>
    </source>
</evidence>
<gene>
    <name evidence="8" type="primary">dapF</name>
    <name evidence="10" type="ORF">HY768_01000</name>
</gene>
<organism evidence="10 11">
    <name type="scientific">candidate division TA06 bacterium</name>
    <dbReference type="NCBI Taxonomy" id="2250710"/>
    <lineage>
        <taxon>Bacteria</taxon>
        <taxon>Bacteria division TA06</taxon>
    </lineage>
</organism>
<evidence type="ECO:0000256" key="9">
    <source>
        <dbReference type="PROSITE-ProRule" id="PRU10125"/>
    </source>
</evidence>
<feature type="active site" evidence="9">
    <location>
        <position position="80"/>
    </location>
</feature>
<dbReference type="GO" id="GO:0005829">
    <property type="term" value="C:cytosol"/>
    <property type="evidence" value="ECO:0007669"/>
    <property type="project" value="TreeGrafter"/>
</dbReference>
<keyword evidence="6 8" id="KW-0413">Isomerase</keyword>
<comment type="subunit">
    <text evidence="8">Homodimer.</text>
</comment>
<dbReference type="GO" id="GO:0008837">
    <property type="term" value="F:diaminopimelate epimerase activity"/>
    <property type="evidence" value="ECO:0007669"/>
    <property type="project" value="UniProtKB-UniRule"/>
</dbReference>
<keyword evidence="4 8" id="KW-0028">Amino-acid biosynthesis</keyword>
<feature type="binding site" evidence="8">
    <location>
        <position position="71"/>
    </location>
    <ligand>
        <name>substrate</name>
    </ligand>
</feature>
<comment type="function">
    <text evidence="8">Catalyzes the stereoinversion of LL-2,6-diaminopimelate (L,L-DAP) to meso-diaminopimelate (meso-DAP), a precursor of L-lysine and an essential component of the bacterial peptidoglycan.</text>
</comment>
<evidence type="ECO:0000256" key="4">
    <source>
        <dbReference type="ARBA" id="ARBA00022605"/>
    </source>
</evidence>
<dbReference type="InterPro" id="IPR001653">
    <property type="entry name" value="DAP_epimerase_DapF"/>
</dbReference>
<dbReference type="Gene3D" id="3.10.310.10">
    <property type="entry name" value="Diaminopimelate Epimerase, Chain A, domain 1"/>
    <property type="match status" value="2"/>
</dbReference>
<protein>
    <recommendedName>
        <fullName evidence="3 8">Diaminopimelate epimerase</fullName>
        <shortName evidence="8">DAP epimerase</shortName>
        <ecNumber evidence="3 8">5.1.1.7</ecNumber>
    </recommendedName>
    <alternativeName>
        <fullName evidence="8">PLP-independent amino acid racemase</fullName>
    </alternativeName>
</protein>
<evidence type="ECO:0000256" key="5">
    <source>
        <dbReference type="ARBA" id="ARBA00023154"/>
    </source>
</evidence>
<feature type="binding site" evidence="8">
    <location>
        <position position="11"/>
    </location>
    <ligand>
        <name>substrate</name>
    </ligand>
</feature>
<dbReference type="InterPro" id="IPR018510">
    <property type="entry name" value="DAP_epimerase_AS"/>
</dbReference>
<comment type="subcellular location">
    <subcellularLocation>
        <location evidence="8">Cytoplasm</location>
    </subcellularLocation>
</comment>
<dbReference type="NCBIfam" id="TIGR00652">
    <property type="entry name" value="DapF"/>
    <property type="match status" value="1"/>
</dbReference>
<evidence type="ECO:0000256" key="8">
    <source>
        <dbReference type="HAMAP-Rule" id="MF_00197"/>
    </source>
</evidence>
<dbReference type="PROSITE" id="PS01326">
    <property type="entry name" value="DAP_EPIMERASE"/>
    <property type="match status" value="1"/>
</dbReference>
<dbReference type="SUPFAM" id="SSF54506">
    <property type="entry name" value="Diaminopimelate epimerase-like"/>
    <property type="match status" value="2"/>
</dbReference>
<feature type="binding site" evidence="8">
    <location>
        <begin position="214"/>
        <end position="215"/>
    </location>
    <ligand>
        <name>substrate</name>
    </ligand>
</feature>
<reference evidence="10" key="1">
    <citation type="submission" date="2020-07" db="EMBL/GenBank/DDBJ databases">
        <title>Huge and variable diversity of episymbiotic CPR bacteria and DPANN archaea in groundwater ecosystems.</title>
        <authorList>
            <person name="He C.Y."/>
            <person name="Keren R."/>
            <person name="Whittaker M."/>
            <person name="Farag I.F."/>
            <person name="Doudna J."/>
            <person name="Cate J.H.D."/>
            <person name="Banfield J.F."/>
        </authorList>
    </citation>
    <scope>NUCLEOTIDE SEQUENCE</scope>
    <source>
        <strain evidence="10">NC_groundwater_1520_Pr4_B-0.1um_53_5</strain>
    </source>
</reference>
<feature type="binding site" evidence="8">
    <location>
        <position position="185"/>
    </location>
    <ligand>
        <name>substrate</name>
    </ligand>
</feature>
<evidence type="ECO:0000256" key="3">
    <source>
        <dbReference type="ARBA" id="ARBA00013080"/>
    </source>
</evidence>
<proteinExistence type="inferred from homology"/>
<evidence type="ECO:0000256" key="1">
    <source>
        <dbReference type="ARBA" id="ARBA00005196"/>
    </source>
</evidence>
<keyword evidence="5 8" id="KW-0457">Lysine biosynthesis</keyword>
<dbReference type="PANTHER" id="PTHR31689:SF0">
    <property type="entry name" value="DIAMINOPIMELATE EPIMERASE"/>
    <property type="match status" value="1"/>
</dbReference>
<feature type="site" description="Could be important to modulate the pK values of the two catalytic cysteine residues" evidence="8">
    <location>
        <position position="153"/>
    </location>
</feature>
<feature type="active site" description="Proton acceptor" evidence="8">
    <location>
        <position position="213"/>
    </location>
</feature>
<name>A0A933IAP3_UNCT6</name>
<evidence type="ECO:0000256" key="2">
    <source>
        <dbReference type="ARBA" id="ARBA00010219"/>
    </source>
</evidence>
<comment type="caution">
    <text evidence="8">Lacks conserved residue(s) required for the propagation of feature annotation.</text>
</comment>
<comment type="pathway">
    <text evidence="1 8">Amino-acid biosynthesis; L-lysine biosynthesis via DAP pathway; DL-2,6-diaminopimelate from LL-2,6-diaminopimelate: step 1/1.</text>
</comment>
<evidence type="ECO:0000313" key="10">
    <source>
        <dbReference type="EMBL" id="MBI4725799.1"/>
    </source>
</evidence>
<comment type="similarity">
    <text evidence="2 8">Belongs to the diaminopimelate epimerase family.</text>
</comment>
<sequence>MNFYKMSGTGNDLVVLDNRKNIIGDGLSQRSAEQCRSLVPKLCHRRHGVGADGVLLLEASSKADFKMRYLNADGGEVSFCGNGGRCIAWFARSIGAAGEKMTFEAGDGLHRAEVTGDRVKLSMNDPADFRLNFILDLGGKGYAASFADTGVPHVVIPVMDLRDFPVVETGRKIRYHQMFEPGGANANFIELADQHHLNIRTYERGVEDETLACGTGSTAAAVISGLQGRAASPVACLTRGGETLTVHFRKEEDRITEVFLEGAVNLVFKGDWLEETC</sequence>
<keyword evidence="8" id="KW-0963">Cytoplasm</keyword>
<dbReference type="EC" id="5.1.1.7" evidence="3 8"/>
<evidence type="ECO:0000313" key="11">
    <source>
        <dbReference type="Proteomes" id="UP000736328"/>
    </source>
</evidence>
<feature type="binding site" evidence="8">
    <location>
        <begin position="203"/>
        <end position="204"/>
    </location>
    <ligand>
        <name>substrate</name>
    </ligand>
</feature>
<comment type="catalytic activity">
    <reaction evidence="7 8">
        <text>(2S,6S)-2,6-diaminopimelate = meso-2,6-diaminopimelate</text>
        <dbReference type="Rhea" id="RHEA:15393"/>
        <dbReference type="ChEBI" id="CHEBI:57609"/>
        <dbReference type="ChEBI" id="CHEBI:57791"/>
        <dbReference type="EC" id="5.1.1.7"/>
    </reaction>
</comment>
<feature type="site" description="Could be important to modulate the pK values of the two catalytic cysteine residues" evidence="8">
    <location>
        <position position="203"/>
    </location>
</feature>
<dbReference type="EMBL" id="JACQXR010000009">
    <property type="protein sequence ID" value="MBI4725799.1"/>
    <property type="molecule type" value="Genomic_DNA"/>
</dbReference>
<dbReference type="Pfam" id="PF01678">
    <property type="entry name" value="DAP_epimerase"/>
    <property type="match status" value="2"/>
</dbReference>
<dbReference type="Proteomes" id="UP000736328">
    <property type="component" value="Unassembled WGS sequence"/>
</dbReference>
<evidence type="ECO:0000256" key="6">
    <source>
        <dbReference type="ARBA" id="ARBA00023235"/>
    </source>
</evidence>